<keyword evidence="5 13" id="KW-0276">Fatty acid metabolism</keyword>
<comment type="similarity">
    <text evidence="2 12">Belongs to the short-chain dehydrogenases/reductases (SDR) family.</text>
</comment>
<dbReference type="RefSeq" id="WP_237384029.1">
    <property type="nucleotide sequence ID" value="NZ_CP071793.1"/>
</dbReference>
<dbReference type="PANTHER" id="PTHR42879:SF2">
    <property type="entry name" value="3-OXOACYL-[ACYL-CARRIER-PROTEIN] REDUCTASE FABG"/>
    <property type="match status" value="1"/>
</dbReference>
<dbReference type="GO" id="GO:0051287">
    <property type="term" value="F:NAD binding"/>
    <property type="evidence" value="ECO:0007669"/>
    <property type="project" value="UniProtKB-UniRule"/>
</dbReference>
<dbReference type="SMART" id="SM00822">
    <property type="entry name" value="PKS_KR"/>
    <property type="match status" value="1"/>
</dbReference>
<reference evidence="15" key="1">
    <citation type="submission" date="2021-03" db="EMBL/GenBank/DDBJ databases">
        <title>Acanthopleuribacteraceae sp. M133.</title>
        <authorList>
            <person name="Wang G."/>
        </authorList>
    </citation>
    <scope>NUCLEOTIDE SEQUENCE</scope>
    <source>
        <strain evidence="15">M133</strain>
    </source>
</reference>
<dbReference type="InterPro" id="IPR011284">
    <property type="entry name" value="3oxo_ACP_reduc"/>
</dbReference>
<dbReference type="InterPro" id="IPR020904">
    <property type="entry name" value="Sc_DH/Rdtase_CS"/>
</dbReference>
<feature type="domain" description="Ketoreductase" evidence="14">
    <location>
        <begin position="4"/>
        <end position="183"/>
    </location>
</feature>
<evidence type="ECO:0000256" key="4">
    <source>
        <dbReference type="ARBA" id="ARBA00022516"/>
    </source>
</evidence>
<comment type="pathway">
    <text evidence="1 13">Lipid metabolism; fatty acid biosynthesis.</text>
</comment>
<dbReference type="NCBIfam" id="NF009466">
    <property type="entry name" value="PRK12826.1-2"/>
    <property type="match status" value="1"/>
</dbReference>
<evidence type="ECO:0000256" key="2">
    <source>
        <dbReference type="ARBA" id="ARBA00006484"/>
    </source>
</evidence>
<evidence type="ECO:0000313" key="16">
    <source>
        <dbReference type="Proteomes" id="UP000663929"/>
    </source>
</evidence>
<dbReference type="InterPro" id="IPR036291">
    <property type="entry name" value="NAD(P)-bd_dom_sf"/>
</dbReference>
<dbReference type="CDD" id="cd05333">
    <property type="entry name" value="BKR_SDR_c"/>
    <property type="match status" value="1"/>
</dbReference>
<evidence type="ECO:0000256" key="6">
    <source>
        <dbReference type="ARBA" id="ARBA00022857"/>
    </source>
</evidence>
<feature type="binding site" evidence="11">
    <location>
        <position position="87"/>
    </location>
    <ligand>
        <name>NADP(+)</name>
        <dbReference type="ChEBI" id="CHEBI:58349"/>
    </ligand>
</feature>
<comment type="subunit">
    <text evidence="13">Homotetramer.</text>
</comment>
<dbReference type="Pfam" id="PF00106">
    <property type="entry name" value="adh_short"/>
    <property type="match status" value="1"/>
</dbReference>
<evidence type="ECO:0000256" key="10">
    <source>
        <dbReference type="PIRSR" id="PIRSR611284-1"/>
    </source>
</evidence>
<proteinExistence type="inferred from homology"/>
<feature type="binding site" evidence="11">
    <location>
        <begin position="152"/>
        <end position="156"/>
    </location>
    <ligand>
        <name>NADP(+)</name>
        <dbReference type="ChEBI" id="CHEBI:58349"/>
    </ligand>
</feature>
<evidence type="ECO:0000256" key="13">
    <source>
        <dbReference type="RuleBase" id="RU366074"/>
    </source>
</evidence>
<evidence type="ECO:0000256" key="5">
    <source>
        <dbReference type="ARBA" id="ARBA00022832"/>
    </source>
</evidence>
<evidence type="ECO:0000256" key="11">
    <source>
        <dbReference type="PIRSR" id="PIRSR611284-2"/>
    </source>
</evidence>
<gene>
    <name evidence="15" type="primary">fabG</name>
    <name evidence="15" type="ORF">J3U87_15885</name>
</gene>
<dbReference type="PANTHER" id="PTHR42879">
    <property type="entry name" value="3-OXOACYL-(ACYL-CARRIER-PROTEIN) REDUCTASE"/>
    <property type="match status" value="1"/>
</dbReference>
<evidence type="ECO:0000256" key="7">
    <source>
        <dbReference type="ARBA" id="ARBA00023002"/>
    </source>
</evidence>
<dbReference type="KEGG" id="scor:J3U87_15885"/>
<dbReference type="UniPathway" id="UPA00094"/>
<dbReference type="InterPro" id="IPR002347">
    <property type="entry name" value="SDR_fam"/>
</dbReference>
<name>A0A8A4TVF6_SULCO</name>
<evidence type="ECO:0000256" key="9">
    <source>
        <dbReference type="ARBA" id="ARBA00023160"/>
    </source>
</evidence>
<dbReference type="InterPro" id="IPR057326">
    <property type="entry name" value="KR_dom"/>
</dbReference>
<keyword evidence="16" id="KW-1185">Reference proteome</keyword>
<keyword evidence="9 13" id="KW-0275">Fatty acid biosynthesis</keyword>
<accession>A0A8A4TVF6</accession>
<evidence type="ECO:0000256" key="3">
    <source>
        <dbReference type="ARBA" id="ARBA00012948"/>
    </source>
</evidence>
<evidence type="ECO:0000256" key="12">
    <source>
        <dbReference type="RuleBase" id="RU000363"/>
    </source>
</evidence>
<dbReference type="Gene3D" id="3.40.50.720">
    <property type="entry name" value="NAD(P)-binding Rossmann-like Domain"/>
    <property type="match status" value="1"/>
</dbReference>
<comment type="catalytic activity">
    <reaction evidence="13">
        <text>a (3R)-hydroxyacyl-[ACP] + NADP(+) = a 3-oxoacyl-[ACP] + NADPH + H(+)</text>
        <dbReference type="Rhea" id="RHEA:17397"/>
        <dbReference type="Rhea" id="RHEA-COMP:9916"/>
        <dbReference type="Rhea" id="RHEA-COMP:9945"/>
        <dbReference type="ChEBI" id="CHEBI:15378"/>
        <dbReference type="ChEBI" id="CHEBI:57783"/>
        <dbReference type="ChEBI" id="CHEBI:58349"/>
        <dbReference type="ChEBI" id="CHEBI:78776"/>
        <dbReference type="ChEBI" id="CHEBI:78827"/>
        <dbReference type="EC" id="1.1.1.100"/>
    </reaction>
</comment>
<dbReference type="EC" id="1.1.1.100" evidence="3 13"/>
<dbReference type="SUPFAM" id="SSF51735">
    <property type="entry name" value="NAD(P)-binding Rossmann-fold domains"/>
    <property type="match status" value="1"/>
</dbReference>
<dbReference type="Proteomes" id="UP000663929">
    <property type="component" value="Chromosome"/>
</dbReference>
<dbReference type="GO" id="GO:0004316">
    <property type="term" value="F:3-oxoacyl-[acyl-carrier-protein] reductase (NADPH) activity"/>
    <property type="evidence" value="ECO:0007669"/>
    <property type="project" value="UniProtKB-UniRule"/>
</dbReference>
<dbReference type="EMBL" id="CP071793">
    <property type="protein sequence ID" value="QTD53929.1"/>
    <property type="molecule type" value="Genomic_DNA"/>
</dbReference>
<dbReference type="FunFam" id="3.40.50.720:FF:000037">
    <property type="entry name" value="3-oxoacyl-[acyl-carrier-protein] reductase FabG"/>
    <property type="match status" value="1"/>
</dbReference>
<keyword evidence="6 11" id="KW-0521">NADP</keyword>
<feature type="active site" description="Proton acceptor" evidence="10">
    <location>
        <position position="152"/>
    </location>
</feature>
<protein>
    <recommendedName>
        <fullName evidence="3 13">3-oxoacyl-[acyl-carrier-protein] reductase</fullName>
        <ecNumber evidence="3 13">1.1.1.100</ecNumber>
    </recommendedName>
</protein>
<dbReference type="NCBIfam" id="NF004199">
    <property type="entry name" value="PRK05653.1-4"/>
    <property type="match status" value="1"/>
</dbReference>
<evidence type="ECO:0000256" key="1">
    <source>
        <dbReference type="ARBA" id="ARBA00005194"/>
    </source>
</evidence>
<dbReference type="NCBIfam" id="NF005559">
    <property type="entry name" value="PRK07231.1"/>
    <property type="match status" value="1"/>
</dbReference>
<keyword evidence="4 13" id="KW-0444">Lipid biosynthesis</keyword>
<dbReference type="PROSITE" id="PS00061">
    <property type="entry name" value="ADH_SHORT"/>
    <property type="match status" value="1"/>
</dbReference>
<dbReference type="NCBIfam" id="NF004197">
    <property type="entry name" value="PRK05653.1-1"/>
    <property type="match status" value="1"/>
</dbReference>
<dbReference type="InterPro" id="IPR050259">
    <property type="entry name" value="SDR"/>
</dbReference>
<dbReference type="PRINTS" id="PR00081">
    <property type="entry name" value="GDHRDH"/>
</dbReference>
<keyword evidence="8 13" id="KW-0443">Lipid metabolism</keyword>
<organism evidence="15 16">
    <name type="scientific">Sulfidibacter corallicola</name>
    <dbReference type="NCBI Taxonomy" id="2818388"/>
    <lineage>
        <taxon>Bacteria</taxon>
        <taxon>Pseudomonadati</taxon>
        <taxon>Acidobacteriota</taxon>
        <taxon>Holophagae</taxon>
        <taxon>Acanthopleuribacterales</taxon>
        <taxon>Acanthopleuribacteraceae</taxon>
        <taxon>Sulfidibacter</taxon>
    </lineage>
</organism>
<dbReference type="NCBIfam" id="TIGR01830">
    <property type="entry name" value="3oxo_ACP_reduc"/>
    <property type="match status" value="1"/>
</dbReference>
<evidence type="ECO:0000259" key="14">
    <source>
        <dbReference type="SMART" id="SM00822"/>
    </source>
</evidence>
<keyword evidence="7 13" id="KW-0560">Oxidoreductase</keyword>
<dbReference type="GO" id="GO:0030497">
    <property type="term" value="P:fatty acid elongation"/>
    <property type="evidence" value="ECO:0007669"/>
    <property type="project" value="UniProtKB-ARBA"/>
</dbReference>
<evidence type="ECO:0000313" key="15">
    <source>
        <dbReference type="EMBL" id="QTD53929.1"/>
    </source>
</evidence>
<sequence>MSSKVALVTGGSQGIGSAICRHLAQAGFKVLVASRSAQKIEAVADNLKAEGFEAEPLVLDVQAIDGFKETVQKICAEFGGLHVLVNNAGITADNLMLRIKPDAFDSVIQTNLRGAFFLSQAVLKPMMKQKWGRIINITSVVGLMGNAGQTNYAASKAGLVGMTKSLAREVGSRGITVNAVAPGYVDTEMTHDLSDEVKASFLTQVPLGRMGNPEDVAHAVSFLASEGAGYVTGQVLTVDGGLYM</sequence>
<evidence type="ECO:0000256" key="8">
    <source>
        <dbReference type="ARBA" id="ARBA00023098"/>
    </source>
</evidence>
<dbReference type="AlphaFoldDB" id="A0A8A4TVF6"/>
<dbReference type="PRINTS" id="PR00080">
    <property type="entry name" value="SDRFAMILY"/>
</dbReference>
<comment type="function">
    <text evidence="13">Catalyzes the NADPH-dependent reduction of beta-ketoacyl-ACP substrates to beta-hydroxyacyl-ACP products, the first reductive step in the elongation cycle of fatty acid biosynthesis.</text>
</comment>